<protein>
    <submittedName>
        <fullName evidence="2">Uncharacterized protein</fullName>
    </submittedName>
</protein>
<dbReference type="AlphaFoldDB" id="A0A9Q3PD73"/>
<evidence type="ECO:0000313" key="3">
    <source>
        <dbReference type="Proteomes" id="UP000765509"/>
    </source>
</evidence>
<feature type="region of interest" description="Disordered" evidence="1">
    <location>
        <begin position="121"/>
        <end position="151"/>
    </location>
</feature>
<gene>
    <name evidence="2" type="ORF">O181_095321</name>
</gene>
<keyword evidence="3" id="KW-1185">Reference proteome</keyword>
<organism evidence="2 3">
    <name type="scientific">Austropuccinia psidii MF-1</name>
    <dbReference type="NCBI Taxonomy" id="1389203"/>
    <lineage>
        <taxon>Eukaryota</taxon>
        <taxon>Fungi</taxon>
        <taxon>Dikarya</taxon>
        <taxon>Basidiomycota</taxon>
        <taxon>Pucciniomycotina</taxon>
        <taxon>Pucciniomycetes</taxon>
        <taxon>Pucciniales</taxon>
        <taxon>Sphaerophragmiaceae</taxon>
        <taxon>Austropuccinia</taxon>
    </lineage>
</organism>
<feature type="compositionally biased region" description="Acidic residues" evidence="1">
    <location>
        <begin position="195"/>
        <end position="212"/>
    </location>
</feature>
<dbReference type="EMBL" id="AVOT02062668">
    <property type="protein sequence ID" value="MBW0555606.1"/>
    <property type="molecule type" value="Genomic_DNA"/>
</dbReference>
<feature type="region of interest" description="Disordered" evidence="1">
    <location>
        <begin position="171"/>
        <end position="238"/>
    </location>
</feature>
<evidence type="ECO:0000313" key="2">
    <source>
        <dbReference type="EMBL" id="MBW0555606.1"/>
    </source>
</evidence>
<comment type="caution">
    <text evidence="2">The sequence shown here is derived from an EMBL/GenBank/DDBJ whole genome shotgun (WGS) entry which is preliminary data.</text>
</comment>
<reference evidence="2" key="1">
    <citation type="submission" date="2021-03" db="EMBL/GenBank/DDBJ databases">
        <title>Draft genome sequence of rust myrtle Austropuccinia psidii MF-1, a brazilian biotype.</title>
        <authorList>
            <person name="Quecine M.C."/>
            <person name="Pachon D.M.R."/>
            <person name="Bonatelli M.L."/>
            <person name="Correr F.H."/>
            <person name="Franceschini L.M."/>
            <person name="Leite T.F."/>
            <person name="Margarido G.R.A."/>
            <person name="Almeida C.A."/>
            <person name="Ferrarezi J.A."/>
            <person name="Labate C.A."/>
        </authorList>
    </citation>
    <scope>NUCLEOTIDE SEQUENCE</scope>
    <source>
        <strain evidence="2">MF-1</strain>
    </source>
</reference>
<name>A0A9Q3PD73_9BASI</name>
<proteinExistence type="predicted"/>
<sequence length="249" mass="29160">MNINTEFLNSLNLLEATYNNNVHYYMAQTFKKEAKESGKNRKDAERGVILRNRLRLKNLQYQFGVAQGFPQRYLNILGNIDAHSDDEKAPGKKTYFIKKMKFRSQNATIFMCRVDEEIEKAEEDNGNSGHRRLREVPPIQRNQNPDEKLNNRRFSRKYWDQLIEPYDISHEIHPNDEDVDSESNTSAELERTSSEEDIDSLESDEENDEEYIETNSLLDQETEMAHAPDPNVFAVGSSNDLMQTDWSRW</sequence>
<evidence type="ECO:0000256" key="1">
    <source>
        <dbReference type="SAM" id="MobiDB-lite"/>
    </source>
</evidence>
<accession>A0A9Q3PD73</accession>
<dbReference type="Proteomes" id="UP000765509">
    <property type="component" value="Unassembled WGS sequence"/>
</dbReference>